<dbReference type="Proteomes" id="UP000299102">
    <property type="component" value="Unassembled WGS sequence"/>
</dbReference>
<evidence type="ECO:0000313" key="2">
    <source>
        <dbReference type="EMBL" id="GBP91922.1"/>
    </source>
</evidence>
<proteinExistence type="predicted"/>
<feature type="compositionally biased region" description="Polar residues" evidence="1">
    <location>
        <begin position="62"/>
        <end position="82"/>
    </location>
</feature>
<dbReference type="EMBL" id="BGZK01002224">
    <property type="protein sequence ID" value="GBP91922.1"/>
    <property type="molecule type" value="Genomic_DNA"/>
</dbReference>
<gene>
    <name evidence="2" type="ORF">EVAR_103571_1</name>
</gene>
<evidence type="ECO:0000313" key="3">
    <source>
        <dbReference type="Proteomes" id="UP000299102"/>
    </source>
</evidence>
<reference evidence="2 3" key="1">
    <citation type="journal article" date="2019" name="Commun. Biol.">
        <title>The bagworm genome reveals a unique fibroin gene that provides high tensile strength.</title>
        <authorList>
            <person name="Kono N."/>
            <person name="Nakamura H."/>
            <person name="Ohtoshi R."/>
            <person name="Tomita M."/>
            <person name="Numata K."/>
            <person name="Arakawa K."/>
        </authorList>
    </citation>
    <scope>NUCLEOTIDE SEQUENCE [LARGE SCALE GENOMIC DNA]</scope>
</reference>
<evidence type="ECO:0000256" key="1">
    <source>
        <dbReference type="SAM" id="MobiDB-lite"/>
    </source>
</evidence>
<keyword evidence="3" id="KW-1185">Reference proteome</keyword>
<organism evidence="2 3">
    <name type="scientific">Eumeta variegata</name>
    <name type="common">Bagworm moth</name>
    <name type="synonym">Eumeta japonica</name>
    <dbReference type="NCBI Taxonomy" id="151549"/>
    <lineage>
        <taxon>Eukaryota</taxon>
        <taxon>Metazoa</taxon>
        <taxon>Ecdysozoa</taxon>
        <taxon>Arthropoda</taxon>
        <taxon>Hexapoda</taxon>
        <taxon>Insecta</taxon>
        <taxon>Pterygota</taxon>
        <taxon>Neoptera</taxon>
        <taxon>Endopterygota</taxon>
        <taxon>Lepidoptera</taxon>
        <taxon>Glossata</taxon>
        <taxon>Ditrysia</taxon>
        <taxon>Tineoidea</taxon>
        <taxon>Psychidae</taxon>
        <taxon>Oiketicinae</taxon>
        <taxon>Eumeta</taxon>
    </lineage>
</organism>
<accession>A0A4C1ZWR4</accession>
<protein>
    <submittedName>
        <fullName evidence="2">Uncharacterized protein</fullName>
    </submittedName>
</protein>
<comment type="caution">
    <text evidence="2">The sequence shown here is derived from an EMBL/GenBank/DDBJ whole genome shotgun (WGS) entry which is preliminary data.</text>
</comment>
<dbReference type="AlphaFoldDB" id="A0A4C1ZWR4"/>
<name>A0A4C1ZWR4_EUMVA</name>
<feature type="region of interest" description="Disordered" evidence="1">
    <location>
        <begin position="52"/>
        <end position="108"/>
    </location>
</feature>
<feature type="compositionally biased region" description="Gly residues" evidence="1">
    <location>
        <begin position="88"/>
        <end position="99"/>
    </location>
</feature>
<sequence>MVGLECKGPDRRASKTAVLRLVGKARRCIIATPRFYAPTSLARGSCTASISTIESDDDGGENRSQVSSQDSLDNVKASSPRYTNGKGSESGVGFSGGGIFKVPSSKRL</sequence>